<dbReference type="GO" id="GO:0003676">
    <property type="term" value="F:nucleic acid binding"/>
    <property type="evidence" value="ECO:0007669"/>
    <property type="project" value="InterPro"/>
</dbReference>
<dbReference type="AlphaFoldDB" id="A0A3B0YTG4"/>
<evidence type="ECO:0000313" key="1">
    <source>
        <dbReference type="EMBL" id="VAW84188.1"/>
    </source>
</evidence>
<gene>
    <name evidence="1" type="ORF">MNBD_GAMMA18-1919</name>
</gene>
<protein>
    <recommendedName>
        <fullName evidence="2">RRM domain-containing protein</fullName>
    </recommendedName>
</protein>
<dbReference type="EMBL" id="UOFP01000033">
    <property type="protein sequence ID" value="VAW84188.1"/>
    <property type="molecule type" value="Genomic_DNA"/>
</dbReference>
<dbReference type="SUPFAM" id="SSF54928">
    <property type="entry name" value="RNA-binding domain, RBD"/>
    <property type="match status" value="1"/>
</dbReference>
<name>A0A3B0YTG4_9ZZZZ</name>
<proteinExistence type="predicted"/>
<dbReference type="InterPro" id="IPR035979">
    <property type="entry name" value="RBD_domain_sf"/>
</dbReference>
<reference evidence="1" key="1">
    <citation type="submission" date="2018-06" db="EMBL/GenBank/DDBJ databases">
        <authorList>
            <person name="Zhirakovskaya E."/>
        </authorList>
    </citation>
    <scope>NUCLEOTIDE SEQUENCE</scope>
</reference>
<sequence length="147" mass="17203">MEIFIGNIPENLTSYELRRFVDGIFESRSTGLQFWKKKSPKQLSFKIVNKHVEGRLYHYAIANIGPSEMGPECIELLNQQLFNNVPLEVREYYSRSYMNERRTTNWREQPWSDVERRCTTDRRQRDLLSHEDVAPAAPAPVAPVVMG</sequence>
<evidence type="ECO:0008006" key="2">
    <source>
        <dbReference type="Google" id="ProtNLM"/>
    </source>
</evidence>
<accession>A0A3B0YTG4</accession>
<organism evidence="1">
    <name type="scientific">hydrothermal vent metagenome</name>
    <dbReference type="NCBI Taxonomy" id="652676"/>
    <lineage>
        <taxon>unclassified sequences</taxon>
        <taxon>metagenomes</taxon>
        <taxon>ecological metagenomes</taxon>
    </lineage>
</organism>